<reference evidence="2" key="1">
    <citation type="journal article" date="2024" name="Front. Bioeng. Biotechnol.">
        <title>Genome-scale model development and genomic sequencing of the oleaginous clade Lipomyces.</title>
        <authorList>
            <person name="Czajka J.J."/>
            <person name="Han Y."/>
            <person name="Kim J."/>
            <person name="Mondo S.J."/>
            <person name="Hofstad B.A."/>
            <person name="Robles A."/>
            <person name="Haridas S."/>
            <person name="Riley R."/>
            <person name="LaButti K."/>
            <person name="Pangilinan J."/>
            <person name="Andreopoulos W."/>
            <person name="Lipzen A."/>
            <person name="Yan J."/>
            <person name="Wang M."/>
            <person name="Ng V."/>
            <person name="Grigoriev I.V."/>
            <person name="Spatafora J.W."/>
            <person name="Magnuson J.K."/>
            <person name="Baker S.E."/>
            <person name="Pomraning K.R."/>
        </authorList>
    </citation>
    <scope>NUCLEOTIDE SEQUENCE [LARGE SCALE GENOMIC DNA]</scope>
    <source>
        <strain evidence="2">CBS 7786</strain>
    </source>
</reference>
<protein>
    <submittedName>
        <fullName evidence="1">Uncharacterized protein</fullName>
    </submittedName>
</protein>
<gene>
    <name evidence="1" type="ORF">V1525DRAFT_350690</name>
</gene>
<organism evidence="1 2">
    <name type="scientific">Lipomyces kononenkoae</name>
    <name type="common">Yeast</name>
    <dbReference type="NCBI Taxonomy" id="34357"/>
    <lineage>
        <taxon>Eukaryota</taxon>
        <taxon>Fungi</taxon>
        <taxon>Dikarya</taxon>
        <taxon>Ascomycota</taxon>
        <taxon>Saccharomycotina</taxon>
        <taxon>Lipomycetes</taxon>
        <taxon>Lipomycetales</taxon>
        <taxon>Lipomycetaceae</taxon>
        <taxon>Lipomyces</taxon>
    </lineage>
</organism>
<dbReference type="Proteomes" id="UP001433508">
    <property type="component" value="Unassembled WGS sequence"/>
</dbReference>
<proteinExistence type="predicted"/>
<evidence type="ECO:0000313" key="1">
    <source>
        <dbReference type="EMBL" id="KAK9234159.1"/>
    </source>
</evidence>
<accession>A0ACC3SS01</accession>
<evidence type="ECO:0000313" key="2">
    <source>
        <dbReference type="Proteomes" id="UP001433508"/>
    </source>
</evidence>
<keyword evidence="2" id="KW-1185">Reference proteome</keyword>
<name>A0ACC3SS01_LIPKO</name>
<sequence length="391" mass="41487">MQLTLRDIKRQKWTVEVDPSDTILKVKELIQAEKGWDASQQMLIYSGKTLVDDRTVESYNIKETDFIVCMVSKKKATGGAPVAEASTSSAPITPAPAAVSTPAAPVPSNPAPATAPAVPAATESPIVSTPTPASAVQGPSGFNDPSAFSTGSARQAAIDNMMEMGYERQEIEKAMRAAFNNPDRAVEYLLTGIPEHLVREVPQSVPQPATASPSPAAAPAAAPATAPAPTAAPTAAPSASPAAPSGAAVNLFEAAAQATQQRPTPTEQAAPSASLDFLRNSAQFQQLRDLIRQQPQFLEPILQQVAQSNPQLAALIQSNPEEFVRLLTEGAEDEPGRGYQIEVTPEESAAIDRLCSLGFHRQVVIQAYFACDKNEEIAANYLFEHGHEDDE</sequence>
<comment type="caution">
    <text evidence="1">The sequence shown here is derived from an EMBL/GenBank/DDBJ whole genome shotgun (WGS) entry which is preliminary data.</text>
</comment>
<dbReference type="EMBL" id="MU971507">
    <property type="protein sequence ID" value="KAK9234159.1"/>
    <property type="molecule type" value="Genomic_DNA"/>
</dbReference>